<reference evidence="1 2" key="1">
    <citation type="submission" date="2016-10" db="EMBL/GenBank/DDBJ databases">
        <authorList>
            <person name="de Groot N.N."/>
        </authorList>
    </citation>
    <scope>NUCLEOTIDE SEQUENCE [LARGE SCALE GENOMIC DNA]</scope>
    <source>
        <strain evidence="1 2">CGMCC 1.6502</strain>
    </source>
</reference>
<sequence>MLLVRMNVQTAYHGEIFREGKEYEVDDSTANRWQSSKIATIVIDSEQKEIEDKEN</sequence>
<evidence type="ECO:0000313" key="2">
    <source>
        <dbReference type="Proteomes" id="UP000198694"/>
    </source>
</evidence>
<dbReference type="RefSeq" id="WP_175559207.1">
    <property type="nucleotide sequence ID" value="NZ_FNFL01000001.1"/>
</dbReference>
<dbReference type="EMBL" id="FNFL01000001">
    <property type="protein sequence ID" value="SDJ69302.1"/>
    <property type="molecule type" value="Genomic_DNA"/>
</dbReference>
<accession>A0A1G8VTD4</accession>
<protein>
    <submittedName>
        <fullName evidence="1">Uncharacterized protein</fullName>
    </submittedName>
</protein>
<dbReference type="Proteomes" id="UP000198694">
    <property type="component" value="Unassembled WGS sequence"/>
</dbReference>
<dbReference type="AlphaFoldDB" id="A0A1G8VTD4"/>
<dbReference type="STRING" id="407036.SAMN05216243_0342"/>
<proteinExistence type="predicted"/>
<keyword evidence="2" id="KW-1185">Reference proteome</keyword>
<gene>
    <name evidence="1" type="ORF">SAMN05216243_0342</name>
</gene>
<organism evidence="1 2">
    <name type="scientific">Sediminibacillus albus</name>
    <dbReference type="NCBI Taxonomy" id="407036"/>
    <lineage>
        <taxon>Bacteria</taxon>
        <taxon>Bacillati</taxon>
        <taxon>Bacillota</taxon>
        <taxon>Bacilli</taxon>
        <taxon>Bacillales</taxon>
        <taxon>Bacillaceae</taxon>
        <taxon>Sediminibacillus</taxon>
    </lineage>
</organism>
<name>A0A1G8VTD4_9BACI</name>
<evidence type="ECO:0000313" key="1">
    <source>
        <dbReference type="EMBL" id="SDJ69302.1"/>
    </source>
</evidence>